<gene>
    <name evidence="1" type="primary">WBGene00284615</name>
</gene>
<name>A0A2A6B2S7_PRIPA</name>
<protein>
    <submittedName>
        <fullName evidence="1">Uncharacterized protein</fullName>
    </submittedName>
</protein>
<dbReference type="Proteomes" id="UP000005239">
    <property type="component" value="Unassembled WGS sequence"/>
</dbReference>
<keyword evidence="2" id="KW-1185">Reference proteome</keyword>
<proteinExistence type="predicted"/>
<accession>A0A2A6B2S7</accession>
<organism evidence="1 2">
    <name type="scientific">Pristionchus pacificus</name>
    <name type="common">Parasitic nematode worm</name>
    <dbReference type="NCBI Taxonomy" id="54126"/>
    <lineage>
        <taxon>Eukaryota</taxon>
        <taxon>Metazoa</taxon>
        <taxon>Ecdysozoa</taxon>
        <taxon>Nematoda</taxon>
        <taxon>Chromadorea</taxon>
        <taxon>Rhabditida</taxon>
        <taxon>Rhabditina</taxon>
        <taxon>Diplogasteromorpha</taxon>
        <taxon>Diplogasteroidea</taxon>
        <taxon>Neodiplogasteridae</taxon>
        <taxon>Pristionchus</taxon>
    </lineage>
</organism>
<accession>A0A8R1V3Y7</accession>
<dbReference type="EnsemblMetazoa" id="PPA46246.1">
    <property type="protein sequence ID" value="PPA46246.1"/>
    <property type="gene ID" value="WBGene00284615"/>
</dbReference>
<reference evidence="2" key="1">
    <citation type="journal article" date="2008" name="Nat. Genet.">
        <title>The Pristionchus pacificus genome provides a unique perspective on nematode lifestyle and parasitism.</title>
        <authorList>
            <person name="Dieterich C."/>
            <person name="Clifton S.W."/>
            <person name="Schuster L.N."/>
            <person name="Chinwalla A."/>
            <person name="Delehaunty K."/>
            <person name="Dinkelacker I."/>
            <person name="Fulton L."/>
            <person name="Fulton R."/>
            <person name="Godfrey J."/>
            <person name="Minx P."/>
            <person name="Mitreva M."/>
            <person name="Roeseler W."/>
            <person name="Tian H."/>
            <person name="Witte H."/>
            <person name="Yang S.P."/>
            <person name="Wilson R.K."/>
            <person name="Sommer R.J."/>
        </authorList>
    </citation>
    <scope>NUCLEOTIDE SEQUENCE [LARGE SCALE GENOMIC DNA]</scope>
    <source>
        <strain evidence="2">PS312</strain>
    </source>
</reference>
<sequence>MCLPRRRKEVECFLYREAIVMAAVGVIVGFQKSIHGGSQRGDELRSRGPSWHRPSRKARGASGDPAGTRRHSMSGHLSKYFLSVTELPLDQIDGLPEAINGTIDHGLGIKQASRTELLSDFALANITSEYFSLIVYLFSLHLSHDRLAKLISPLLLFTNNLIPPLESFLEDQCSLSSALTV</sequence>
<dbReference type="AlphaFoldDB" id="A0A2A6B2S7"/>
<evidence type="ECO:0000313" key="1">
    <source>
        <dbReference type="EnsemblMetazoa" id="PPA46246.1"/>
    </source>
</evidence>
<evidence type="ECO:0000313" key="2">
    <source>
        <dbReference type="Proteomes" id="UP000005239"/>
    </source>
</evidence>
<reference evidence="1" key="2">
    <citation type="submission" date="2022-06" db="UniProtKB">
        <authorList>
            <consortium name="EnsemblMetazoa"/>
        </authorList>
    </citation>
    <scope>IDENTIFICATION</scope>
    <source>
        <strain evidence="1">PS312</strain>
    </source>
</reference>